<dbReference type="InterPro" id="IPR046522">
    <property type="entry name" value="DUF6699"/>
</dbReference>
<organism evidence="3 4">
    <name type="scientific">Mycena belliarum</name>
    <dbReference type="NCBI Taxonomy" id="1033014"/>
    <lineage>
        <taxon>Eukaryota</taxon>
        <taxon>Fungi</taxon>
        <taxon>Dikarya</taxon>
        <taxon>Basidiomycota</taxon>
        <taxon>Agaricomycotina</taxon>
        <taxon>Agaricomycetes</taxon>
        <taxon>Agaricomycetidae</taxon>
        <taxon>Agaricales</taxon>
        <taxon>Marasmiineae</taxon>
        <taxon>Mycenaceae</taxon>
        <taxon>Mycena</taxon>
    </lineage>
</organism>
<sequence>MTGKHVRFSTENTFHPPPPPLPPLPPLPPFSSSSHSSTSSPTTSPIQQHAPRRPRSSTHSAPARARAHKLLAHTAAPILVYDLAQHPSTMTLSLTTPRPGLGRVALLEPAVSPPQPAITIVSPHLPWALTVAASSSSAHGYVTVADLLGALHRALRAGITPTEFHALGTRALMRRVAGAYEARCRRGRGSGSRNGSGYGSGYEAEEERRGGVRRVDFLMGCTAFRGLSRTARAGVWHLHVA</sequence>
<feature type="region of interest" description="Disordered" evidence="1">
    <location>
        <begin position="185"/>
        <end position="205"/>
    </location>
</feature>
<feature type="compositionally biased region" description="Low complexity" evidence="1">
    <location>
        <begin position="30"/>
        <end position="45"/>
    </location>
</feature>
<feature type="compositionally biased region" description="Gly residues" evidence="1">
    <location>
        <begin position="189"/>
        <end position="200"/>
    </location>
</feature>
<reference evidence="3" key="1">
    <citation type="submission" date="2023-03" db="EMBL/GenBank/DDBJ databases">
        <title>Massive genome expansion in bonnet fungi (Mycena s.s.) driven by repeated elements and novel gene families across ecological guilds.</title>
        <authorList>
            <consortium name="Lawrence Berkeley National Laboratory"/>
            <person name="Harder C.B."/>
            <person name="Miyauchi S."/>
            <person name="Viragh M."/>
            <person name="Kuo A."/>
            <person name="Thoen E."/>
            <person name="Andreopoulos B."/>
            <person name="Lu D."/>
            <person name="Skrede I."/>
            <person name="Drula E."/>
            <person name="Henrissat B."/>
            <person name="Morin E."/>
            <person name="Kohler A."/>
            <person name="Barry K."/>
            <person name="LaButti K."/>
            <person name="Morin E."/>
            <person name="Salamov A."/>
            <person name="Lipzen A."/>
            <person name="Mereny Z."/>
            <person name="Hegedus B."/>
            <person name="Baldrian P."/>
            <person name="Stursova M."/>
            <person name="Weitz H."/>
            <person name="Taylor A."/>
            <person name="Grigoriev I.V."/>
            <person name="Nagy L.G."/>
            <person name="Martin F."/>
            <person name="Kauserud H."/>
        </authorList>
    </citation>
    <scope>NUCLEOTIDE SEQUENCE</scope>
    <source>
        <strain evidence="3">CBHHK173m</strain>
    </source>
</reference>
<accession>A0AAD6U4H4</accession>
<evidence type="ECO:0000313" key="4">
    <source>
        <dbReference type="Proteomes" id="UP001222325"/>
    </source>
</evidence>
<comment type="caution">
    <text evidence="3">The sequence shown here is derived from an EMBL/GenBank/DDBJ whole genome shotgun (WGS) entry which is preliminary data.</text>
</comment>
<keyword evidence="4" id="KW-1185">Reference proteome</keyword>
<dbReference type="Pfam" id="PF20415">
    <property type="entry name" value="DUF6699"/>
    <property type="match status" value="1"/>
</dbReference>
<feature type="region of interest" description="Disordered" evidence="1">
    <location>
        <begin position="1"/>
        <end position="66"/>
    </location>
</feature>
<gene>
    <name evidence="3" type="ORF">B0H15DRAFT_910811</name>
</gene>
<evidence type="ECO:0000259" key="2">
    <source>
        <dbReference type="Pfam" id="PF20415"/>
    </source>
</evidence>
<feature type="compositionally biased region" description="Pro residues" evidence="1">
    <location>
        <begin position="15"/>
        <end position="29"/>
    </location>
</feature>
<name>A0AAD6U4H4_9AGAR</name>
<dbReference type="EMBL" id="JARJCN010000037">
    <property type="protein sequence ID" value="KAJ7084532.1"/>
    <property type="molecule type" value="Genomic_DNA"/>
</dbReference>
<proteinExistence type="predicted"/>
<evidence type="ECO:0000256" key="1">
    <source>
        <dbReference type="SAM" id="MobiDB-lite"/>
    </source>
</evidence>
<dbReference type="AlphaFoldDB" id="A0AAD6U4H4"/>
<dbReference type="Proteomes" id="UP001222325">
    <property type="component" value="Unassembled WGS sequence"/>
</dbReference>
<protein>
    <recommendedName>
        <fullName evidence="2">DUF6699 domain-containing protein</fullName>
    </recommendedName>
</protein>
<feature type="domain" description="DUF6699" evidence="2">
    <location>
        <begin position="79"/>
        <end position="230"/>
    </location>
</feature>
<evidence type="ECO:0000313" key="3">
    <source>
        <dbReference type="EMBL" id="KAJ7084532.1"/>
    </source>
</evidence>